<dbReference type="Proteomes" id="UP000254150">
    <property type="component" value="Unassembled WGS sequence"/>
</dbReference>
<dbReference type="EMBL" id="UHID01000009">
    <property type="protein sequence ID" value="SUP62755.1"/>
    <property type="molecule type" value="Genomic_DNA"/>
</dbReference>
<name>A0A380PCC3_STRGR</name>
<dbReference type="AlphaFoldDB" id="A0A380PCC3"/>
<dbReference type="GeneID" id="95071987"/>
<evidence type="ECO:0000313" key="1">
    <source>
        <dbReference type="EMBL" id="SUP62755.1"/>
    </source>
</evidence>
<accession>A0A380PCC3</accession>
<gene>
    <name evidence="1" type="ORF">NCTC7807_05930</name>
</gene>
<organism evidence="1 2">
    <name type="scientific">Streptomyces griseus</name>
    <dbReference type="NCBI Taxonomy" id="1911"/>
    <lineage>
        <taxon>Bacteria</taxon>
        <taxon>Bacillati</taxon>
        <taxon>Actinomycetota</taxon>
        <taxon>Actinomycetes</taxon>
        <taxon>Kitasatosporales</taxon>
        <taxon>Streptomycetaceae</taxon>
        <taxon>Streptomyces</taxon>
    </lineage>
</organism>
<evidence type="ECO:0000313" key="2">
    <source>
        <dbReference type="Proteomes" id="UP000254150"/>
    </source>
</evidence>
<sequence length="126" mass="13133">MSPSANGTQVLVVLTGADAHDARIVFDALGTAFAPAGPEEGRAAAEDDKAGASLLRSALYEAGEQTGHPKVAAPLRTAVSVTLQGDYGAVDRVSETLADAFRLERLGEAPGDQEKEVELRLHPHES</sequence>
<proteinExistence type="predicted"/>
<dbReference type="RefSeq" id="WP_100452843.1">
    <property type="nucleotide sequence ID" value="NZ_UHID01000009.1"/>
</dbReference>
<protein>
    <submittedName>
        <fullName evidence="1">Uncharacterized protein</fullName>
    </submittedName>
</protein>
<reference evidence="1 2" key="1">
    <citation type="submission" date="2018-06" db="EMBL/GenBank/DDBJ databases">
        <authorList>
            <consortium name="Pathogen Informatics"/>
            <person name="Doyle S."/>
        </authorList>
    </citation>
    <scope>NUCLEOTIDE SEQUENCE [LARGE SCALE GENOMIC DNA]</scope>
    <source>
        <strain evidence="1 2">NCTC7807</strain>
    </source>
</reference>